<proteinExistence type="predicted"/>
<organism evidence="1 2">
    <name type="scientific">Lutimonas vermicola</name>
    <dbReference type="NCBI Taxonomy" id="414288"/>
    <lineage>
        <taxon>Bacteria</taxon>
        <taxon>Pseudomonadati</taxon>
        <taxon>Bacteroidota</taxon>
        <taxon>Flavobacteriia</taxon>
        <taxon>Flavobacteriales</taxon>
        <taxon>Flavobacteriaceae</taxon>
        <taxon>Lutimonas</taxon>
    </lineage>
</organism>
<dbReference type="EMBL" id="JBCDNA010000002">
    <property type="protein sequence ID" value="MEL4455763.1"/>
    <property type="molecule type" value="Genomic_DNA"/>
</dbReference>
<dbReference type="RefSeq" id="WP_342159715.1">
    <property type="nucleotide sequence ID" value="NZ_JBCDNA010000002.1"/>
</dbReference>
<protein>
    <recommendedName>
        <fullName evidence="3">STAS domain-containing protein</fullName>
    </recommendedName>
</protein>
<dbReference type="Proteomes" id="UP001474120">
    <property type="component" value="Unassembled WGS sequence"/>
</dbReference>
<evidence type="ECO:0000313" key="2">
    <source>
        <dbReference type="Proteomes" id="UP001474120"/>
    </source>
</evidence>
<name>A0ABU9L002_9FLAO</name>
<accession>A0ABU9L002</accession>
<keyword evidence="2" id="KW-1185">Reference proteome</keyword>
<evidence type="ECO:0000313" key="1">
    <source>
        <dbReference type="EMBL" id="MEL4455763.1"/>
    </source>
</evidence>
<sequence length="82" mass="9130">MITSEVKNMAFGNSGIYQITVMGDLDISWSSRLSGMQISLDKRIDGKDVYSLVGKLKDQAELIGIINTLYDLHLSLIEVKTH</sequence>
<gene>
    <name evidence="1" type="ORF">AABB81_07640</name>
</gene>
<evidence type="ECO:0008006" key="3">
    <source>
        <dbReference type="Google" id="ProtNLM"/>
    </source>
</evidence>
<reference evidence="1 2" key="1">
    <citation type="submission" date="2024-04" db="EMBL/GenBank/DDBJ databases">
        <title>whole genome sequencing of Lutimonas vermicola strain IMCC1616.</title>
        <authorList>
            <person name="Bae S.S."/>
        </authorList>
    </citation>
    <scope>NUCLEOTIDE SEQUENCE [LARGE SCALE GENOMIC DNA]</scope>
    <source>
        <strain evidence="1 2">IMCC1616</strain>
    </source>
</reference>
<comment type="caution">
    <text evidence="1">The sequence shown here is derived from an EMBL/GenBank/DDBJ whole genome shotgun (WGS) entry which is preliminary data.</text>
</comment>